<gene>
    <name evidence="2" type="ORF">BO99DRAFT_476327</name>
</gene>
<evidence type="ECO:0000256" key="1">
    <source>
        <dbReference type="SAM" id="MobiDB-lite"/>
    </source>
</evidence>
<sequence length="210" mass="23335">MLVNLSCQKATDRQLVLNPPPVTKKKKEIPSGREDDASFDEAEECCPSASERFGDDNNDPESAGDSEDRENSIICSGDDVVPLTVDDDSVQARLAWLLQDAMKSNPKLAISSPIPTSNVGWLAGSLVQCYRELWPHESLDEDTLVFGMAQSYDDTYPEEPVFTFDLKFNSESLDQWNRWWVPYNKEPLFPPSVAGDLGGAALSFDGYIPH</sequence>
<accession>A0A2V5H3J9</accession>
<feature type="region of interest" description="Disordered" evidence="1">
    <location>
        <begin position="13"/>
        <end position="73"/>
    </location>
</feature>
<reference evidence="2 3" key="1">
    <citation type="submission" date="2018-02" db="EMBL/GenBank/DDBJ databases">
        <title>The genomes of Aspergillus section Nigri reveals drivers in fungal speciation.</title>
        <authorList>
            <consortium name="DOE Joint Genome Institute"/>
            <person name="Vesth T.C."/>
            <person name="Nybo J."/>
            <person name="Theobald S."/>
            <person name="Brandl J."/>
            <person name="Frisvad J.C."/>
            <person name="Nielsen K.F."/>
            <person name="Lyhne E.K."/>
            <person name="Kogle M.E."/>
            <person name="Kuo A."/>
            <person name="Riley R."/>
            <person name="Clum A."/>
            <person name="Nolan M."/>
            <person name="Lipzen A."/>
            <person name="Salamov A."/>
            <person name="Henrissat B."/>
            <person name="Wiebenga A."/>
            <person name="De vries R.P."/>
            <person name="Grigoriev I.V."/>
            <person name="Mortensen U.H."/>
            <person name="Andersen M.R."/>
            <person name="Baker S.E."/>
        </authorList>
    </citation>
    <scope>NUCLEOTIDE SEQUENCE [LARGE SCALE GENOMIC DNA]</scope>
    <source>
        <strain evidence="2 3">CBS 115571</strain>
    </source>
</reference>
<evidence type="ECO:0000313" key="3">
    <source>
        <dbReference type="Proteomes" id="UP000249829"/>
    </source>
</evidence>
<dbReference type="AlphaFoldDB" id="A0A2V5H3J9"/>
<protein>
    <submittedName>
        <fullName evidence="2">Uncharacterized protein</fullName>
    </submittedName>
</protein>
<keyword evidence="3" id="KW-1185">Reference proteome</keyword>
<evidence type="ECO:0000313" key="2">
    <source>
        <dbReference type="EMBL" id="PYI15443.1"/>
    </source>
</evidence>
<organism evidence="2 3">
    <name type="scientific">Aspergillus violaceofuscus (strain CBS 115571)</name>
    <dbReference type="NCBI Taxonomy" id="1450538"/>
    <lineage>
        <taxon>Eukaryota</taxon>
        <taxon>Fungi</taxon>
        <taxon>Dikarya</taxon>
        <taxon>Ascomycota</taxon>
        <taxon>Pezizomycotina</taxon>
        <taxon>Eurotiomycetes</taxon>
        <taxon>Eurotiomycetidae</taxon>
        <taxon>Eurotiales</taxon>
        <taxon>Aspergillaceae</taxon>
        <taxon>Aspergillus</taxon>
    </lineage>
</organism>
<dbReference type="EMBL" id="KZ825186">
    <property type="protein sequence ID" value="PYI15443.1"/>
    <property type="molecule type" value="Genomic_DNA"/>
</dbReference>
<dbReference type="Proteomes" id="UP000249829">
    <property type="component" value="Unassembled WGS sequence"/>
</dbReference>
<name>A0A2V5H3J9_ASPV1</name>
<proteinExistence type="predicted"/>
<feature type="compositionally biased region" description="Acidic residues" evidence="1">
    <location>
        <begin position="56"/>
        <end position="68"/>
    </location>
</feature>